<comment type="caution">
    <text evidence="5">The sequence shown here is derived from an EMBL/GenBank/DDBJ whole genome shotgun (WGS) entry which is preliminary data.</text>
</comment>
<gene>
    <name evidence="5" type="ORF">GX576_09195</name>
</gene>
<dbReference type="NCBIfam" id="TIGR00857">
    <property type="entry name" value="pyrC_multi"/>
    <property type="match status" value="1"/>
</dbReference>
<dbReference type="RefSeq" id="WP_068808817.1">
    <property type="nucleotide sequence ID" value="NZ_MBFM01000004.1"/>
</dbReference>
<dbReference type="InterPro" id="IPR004722">
    <property type="entry name" value="DHOase"/>
</dbReference>
<dbReference type="NCBIfam" id="NF005791">
    <property type="entry name" value="PRK07627.1"/>
    <property type="match status" value="1"/>
</dbReference>
<keyword evidence="2" id="KW-0665">Pyrimidine biosynthesis</keyword>
<dbReference type="Pfam" id="PF07969">
    <property type="entry name" value="Amidohydro_3"/>
    <property type="match status" value="1"/>
</dbReference>
<dbReference type="InterPro" id="IPR032466">
    <property type="entry name" value="Metal_Hydrolase"/>
</dbReference>
<dbReference type="PANTHER" id="PTHR43668:SF2">
    <property type="entry name" value="ALLANTOINASE"/>
    <property type="match status" value="1"/>
</dbReference>
<dbReference type="SUPFAM" id="SSF51338">
    <property type="entry name" value="Composite domain of metallo-dependent hydrolases"/>
    <property type="match status" value="1"/>
</dbReference>
<dbReference type="GO" id="GO:0006145">
    <property type="term" value="P:purine nucleobase catabolic process"/>
    <property type="evidence" value="ECO:0007669"/>
    <property type="project" value="TreeGrafter"/>
</dbReference>
<dbReference type="GO" id="GO:0004151">
    <property type="term" value="F:dihydroorotase activity"/>
    <property type="evidence" value="ECO:0007669"/>
    <property type="project" value="UniProtKB-EC"/>
</dbReference>
<sequence>MNILIANGRVIDPANDVDRQLDVYVVDGKIAALGSAPAGFVAGRTIDAAGLVVSPGLIDLAARLREPGFEYRATLETEMEAAMAGGITSLAIPPDTDPTLDEPGLVEMLTYRAKKLNRAHIYPVGALTLGLKGERLSEMAELVEAGCVAFSQANVPILDNMVLMRALQYAATFGFRVWLQPIAPFLARGGHAHDGDVATRLGLAGTPVAAETVALYTYLELAKITGARLHITRLSSAAGLALVEQARAEGMDVTCDVSINHLHLCDEDIGYFDANCHLVPPLRSRADRDALARGLATGSIDALCSDHTPVDDDGKQMPFSESETGATGMELLLPLTLKWGREAGLTLSQALARVTSEAARIVGIVKAGHLAVGARADVCVFDPEAVVKIGREQLLSQGKNTPFLGYELSGRVRYTLVEGQVMFGA</sequence>
<reference evidence="5 6" key="1">
    <citation type="journal article" date="2020" name="Biotechnol. Biofuels">
        <title>New insights from the biogas microbiome by comprehensive genome-resolved metagenomics of nearly 1600 species originating from multiple anaerobic digesters.</title>
        <authorList>
            <person name="Campanaro S."/>
            <person name="Treu L."/>
            <person name="Rodriguez-R L.M."/>
            <person name="Kovalovszki A."/>
            <person name="Ziels R.M."/>
            <person name="Maus I."/>
            <person name="Zhu X."/>
            <person name="Kougias P.G."/>
            <person name="Basile A."/>
            <person name="Luo G."/>
            <person name="Schluter A."/>
            <person name="Konstantinidis K.T."/>
            <person name="Angelidaki I."/>
        </authorList>
    </citation>
    <scope>NUCLEOTIDE SEQUENCE [LARGE SCALE GENOMIC DNA]</scope>
    <source>
        <strain evidence="5">AS06rmzACSIP_256</strain>
    </source>
</reference>
<dbReference type="CDD" id="cd01317">
    <property type="entry name" value="DHOase_IIa"/>
    <property type="match status" value="1"/>
</dbReference>
<feature type="domain" description="Amidohydrolase 3" evidence="3">
    <location>
        <begin position="340"/>
        <end position="422"/>
    </location>
</feature>
<protein>
    <submittedName>
        <fullName evidence="5">Dihydroorotase</fullName>
        <ecNumber evidence="5">3.5.2.3</ecNumber>
    </submittedName>
</protein>
<dbReference type="Gene3D" id="3.20.20.140">
    <property type="entry name" value="Metal-dependent hydrolases"/>
    <property type="match status" value="1"/>
</dbReference>
<dbReference type="SUPFAM" id="SSF51556">
    <property type="entry name" value="Metallo-dependent hydrolases"/>
    <property type="match status" value="1"/>
</dbReference>
<evidence type="ECO:0000313" key="5">
    <source>
        <dbReference type="EMBL" id="NLF54547.1"/>
    </source>
</evidence>
<evidence type="ECO:0000259" key="3">
    <source>
        <dbReference type="Pfam" id="PF07969"/>
    </source>
</evidence>
<dbReference type="GO" id="GO:0005737">
    <property type="term" value="C:cytoplasm"/>
    <property type="evidence" value="ECO:0007669"/>
    <property type="project" value="TreeGrafter"/>
</dbReference>
<dbReference type="InterPro" id="IPR011059">
    <property type="entry name" value="Metal-dep_hydrolase_composite"/>
</dbReference>
<dbReference type="OrthoDB" id="9803027at2"/>
<dbReference type="Gene3D" id="2.30.40.10">
    <property type="entry name" value="Urease, subunit C, domain 1"/>
    <property type="match status" value="1"/>
</dbReference>
<dbReference type="EMBL" id="JAAYYV010000233">
    <property type="protein sequence ID" value="NLF54547.1"/>
    <property type="molecule type" value="Genomic_DNA"/>
</dbReference>
<dbReference type="GO" id="GO:0046872">
    <property type="term" value="F:metal ion binding"/>
    <property type="evidence" value="ECO:0007669"/>
    <property type="project" value="InterPro"/>
</dbReference>
<feature type="domain" description="Dihydroorotase catalytic" evidence="4">
    <location>
        <begin position="52"/>
        <end position="236"/>
    </location>
</feature>
<keyword evidence="1" id="KW-0862">Zinc</keyword>
<dbReference type="InterPro" id="IPR050138">
    <property type="entry name" value="DHOase/Allantoinase_Hydrolase"/>
</dbReference>
<accession>A0A7X7LWL7</accession>
<name>A0A7X7LWL7_9RHOO</name>
<dbReference type="InterPro" id="IPR024403">
    <property type="entry name" value="DHOase_cat"/>
</dbReference>
<dbReference type="EC" id="3.5.2.3" evidence="5"/>
<dbReference type="AlphaFoldDB" id="A0A7X7LWL7"/>
<evidence type="ECO:0000256" key="2">
    <source>
        <dbReference type="ARBA" id="ARBA00022975"/>
    </source>
</evidence>
<dbReference type="Pfam" id="PF12890">
    <property type="entry name" value="DHOase"/>
    <property type="match status" value="1"/>
</dbReference>
<evidence type="ECO:0000313" key="6">
    <source>
        <dbReference type="Proteomes" id="UP000536534"/>
    </source>
</evidence>
<dbReference type="GO" id="GO:0006221">
    <property type="term" value="P:pyrimidine nucleotide biosynthetic process"/>
    <property type="evidence" value="ECO:0007669"/>
    <property type="project" value="UniProtKB-KW"/>
</dbReference>
<proteinExistence type="predicted"/>
<dbReference type="GO" id="GO:0004038">
    <property type="term" value="F:allantoinase activity"/>
    <property type="evidence" value="ECO:0007669"/>
    <property type="project" value="TreeGrafter"/>
</dbReference>
<evidence type="ECO:0000256" key="1">
    <source>
        <dbReference type="ARBA" id="ARBA00022833"/>
    </source>
</evidence>
<dbReference type="PANTHER" id="PTHR43668">
    <property type="entry name" value="ALLANTOINASE"/>
    <property type="match status" value="1"/>
</dbReference>
<evidence type="ECO:0000259" key="4">
    <source>
        <dbReference type="Pfam" id="PF12890"/>
    </source>
</evidence>
<organism evidence="5 6">
    <name type="scientific">Thauera phenolivorans</name>
    <dbReference type="NCBI Taxonomy" id="1792543"/>
    <lineage>
        <taxon>Bacteria</taxon>
        <taxon>Pseudomonadati</taxon>
        <taxon>Pseudomonadota</taxon>
        <taxon>Betaproteobacteria</taxon>
        <taxon>Rhodocyclales</taxon>
        <taxon>Zoogloeaceae</taxon>
        <taxon>Thauera</taxon>
    </lineage>
</organism>
<dbReference type="Proteomes" id="UP000536534">
    <property type="component" value="Unassembled WGS sequence"/>
</dbReference>
<dbReference type="InterPro" id="IPR013108">
    <property type="entry name" value="Amidohydro_3"/>
</dbReference>
<keyword evidence="5" id="KW-0378">Hydrolase</keyword>